<accession>A0A8H6HCE6</accession>
<sequence length="468" mass="51774">MGGVIQLSSSNLSPTLPSFPHASSVESPLVFLTSMSQFNDLSHVSVSATLDDPLPVENRAFSRAPGIQRIDFGILLEIFKLATCVPDDTKLEDVLDTLPRGYLGRVCREWHNFMVKQPSLWTTIVLPSSIGLLTTSEDHPLMMFLRRSRKRPLSIYVIPGRPSQRGVGGYTRDGEWAVADAVSKVGARVRSLVFQARWRSSIDRLGNTFDPQLYPILNQLTIDASIEDTGRSDVPYLAAIGRSTLTTLSIDAKYLLTLTSSSRTLFHTIGNITSLTIIDVLPNTAGFPEDGMARLMDFTNSLPRLLSLTFDRFAILEGSLTSERWRHLATAPYPICALTVKNSNATAIGYLIHRLAPRELMLDECKLTTSSILRLPPSIDALSLSRIRGEDVELSVLPMLSSFVGTHLTVRDCPFVTHHFLHLVLGRARLNLRGIGSPSLHYIQIKDCSGADGTREFHWMSGSRKATM</sequence>
<protein>
    <recommendedName>
        <fullName evidence="3">F-box domain-containing protein</fullName>
    </recommendedName>
</protein>
<organism evidence="1 2">
    <name type="scientific">Ephemerocybe angulata</name>
    <dbReference type="NCBI Taxonomy" id="980116"/>
    <lineage>
        <taxon>Eukaryota</taxon>
        <taxon>Fungi</taxon>
        <taxon>Dikarya</taxon>
        <taxon>Basidiomycota</taxon>
        <taxon>Agaricomycotina</taxon>
        <taxon>Agaricomycetes</taxon>
        <taxon>Agaricomycetidae</taxon>
        <taxon>Agaricales</taxon>
        <taxon>Agaricineae</taxon>
        <taxon>Psathyrellaceae</taxon>
        <taxon>Ephemerocybe</taxon>
    </lineage>
</organism>
<dbReference type="AlphaFoldDB" id="A0A8H6HCE6"/>
<keyword evidence="2" id="KW-1185">Reference proteome</keyword>
<name>A0A8H6HCE6_9AGAR</name>
<gene>
    <name evidence="1" type="ORF">DFP72DRAFT_1177849</name>
</gene>
<evidence type="ECO:0000313" key="1">
    <source>
        <dbReference type="EMBL" id="KAF6743602.1"/>
    </source>
</evidence>
<evidence type="ECO:0008006" key="3">
    <source>
        <dbReference type="Google" id="ProtNLM"/>
    </source>
</evidence>
<dbReference type="Proteomes" id="UP000521943">
    <property type="component" value="Unassembled WGS sequence"/>
</dbReference>
<dbReference type="EMBL" id="JACGCI010000141">
    <property type="protein sequence ID" value="KAF6743602.1"/>
    <property type="molecule type" value="Genomic_DNA"/>
</dbReference>
<proteinExistence type="predicted"/>
<comment type="caution">
    <text evidence="1">The sequence shown here is derived from an EMBL/GenBank/DDBJ whole genome shotgun (WGS) entry which is preliminary data.</text>
</comment>
<evidence type="ECO:0000313" key="2">
    <source>
        <dbReference type="Proteomes" id="UP000521943"/>
    </source>
</evidence>
<dbReference type="OrthoDB" id="10316999at2759"/>
<reference evidence="1 2" key="1">
    <citation type="submission" date="2020-07" db="EMBL/GenBank/DDBJ databases">
        <title>Comparative genomics of pyrophilous fungi reveals a link between fire events and developmental genes.</title>
        <authorList>
            <consortium name="DOE Joint Genome Institute"/>
            <person name="Steindorff A.S."/>
            <person name="Carver A."/>
            <person name="Calhoun S."/>
            <person name="Stillman K."/>
            <person name="Liu H."/>
            <person name="Lipzen A."/>
            <person name="Pangilinan J."/>
            <person name="Labutti K."/>
            <person name="Bruns T.D."/>
            <person name="Grigoriev I.V."/>
        </authorList>
    </citation>
    <scope>NUCLEOTIDE SEQUENCE [LARGE SCALE GENOMIC DNA]</scope>
    <source>
        <strain evidence="1 2">CBS 144469</strain>
    </source>
</reference>